<reference evidence="3 4" key="1">
    <citation type="submission" date="2018-12" db="EMBL/GenBank/DDBJ databases">
        <authorList>
            <person name="Yang E."/>
        </authorList>
    </citation>
    <scope>NUCLEOTIDE SEQUENCE [LARGE SCALE GENOMIC DNA]</scope>
    <source>
        <strain evidence="3 4">SOD</strain>
    </source>
</reference>
<dbReference type="SUPFAM" id="SSF54637">
    <property type="entry name" value="Thioesterase/thiol ester dehydrase-isomerase"/>
    <property type="match status" value="1"/>
</dbReference>
<dbReference type="GO" id="GO:0061522">
    <property type="term" value="F:1,4-dihydroxy-2-naphthoyl-CoA thioesterase activity"/>
    <property type="evidence" value="ECO:0007669"/>
    <property type="project" value="TreeGrafter"/>
</dbReference>
<dbReference type="InterPro" id="IPR029069">
    <property type="entry name" value="HotDog_dom_sf"/>
</dbReference>
<dbReference type="GO" id="GO:0005829">
    <property type="term" value="C:cytosol"/>
    <property type="evidence" value="ECO:0007669"/>
    <property type="project" value="TreeGrafter"/>
</dbReference>
<dbReference type="PANTHER" id="PTHR43240">
    <property type="entry name" value="1,4-DIHYDROXY-2-NAPHTHOYL-COA THIOESTERASE 1"/>
    <property type="match status" value="1"/>
</dbReference>
<dbReference type="EMBL" id="RXLQ01000008">
    <property type="protein sequence ID" value="RSZ57896.1"/>
    <property type="molecule type" value="Genomic_DNA"/>
</dbReference>
<dbReference type="Gene3D" id="3.10.129.10">
    <property type="entry name" value="Hotdog Thioesterase"/>
    <property type="match status" value="1"/>
</dbReference>
<evidence type="ECO:0000313" key="4">
    <source>
        <dbReference type="Proteomes" id="UP000278085"/>
    </source>
</evidence>
<dbReference type="PANTHER" id="PTHR43240:SF1">
    <property type="entry name" value="BLR5584 PROTEIN"/>
    <property type="match status" value="1"/>
</dbReference>
<dbReference type="NCBIfam" id="TIGR00369">
    <property type="entry name" value="unchar_dom_1"/>
    <property type="match status" value="1"/>
</dbReference>
<dbReference type="OrthoDB" id="9813282at2"/>
<protein>
    <submittedName>
        <fullName evidence="3">PaaI family thioesterase</fullName>
    </submittedName>
</protein>
<name>A0A430HK35_9BURK</name>
<organism evidence="3 4">
    <name type="scientific">Massilia atriviolacea</name>
    <dbReference type="NCBI Taxonomy" id="2495579"/>
    <lineage>
        <taxon>Bacteria</taxon>
        <taxon>Pseudomonadati</taxon>
        <taxon>Pseudomonadota</taxon>
        <taxon>Betaproteobacteria</taxon>
        <taxon>Burkholderiales</taxon>
        <taxon>Oxalobacteraceae</taxon>
        <taxon>Telluria group</taxon>
        <taxon>Massilia</taxon>
    </lineage>
</organism>
<sequence>MEPQDKRQQWLDEAAAMRAGLAAPGVADRAILRSSSGMEFLQGIGSGALPPAPIADLMGILPISVEPGRTVFQGTPALAHYNPSGVVHGGYAATMLDTALGCAIHTMLPAGKGYTTLELKVNYLRAMTDKTGPVRAEATVVSVGGQVGVAEARITDANGKLYAFATTTCLVFDISAA</sequence>
<dbReference type="InterPro" id="IPR003736">
    <property type="entry name" value="PAAI_dom"/>
</dbReference>
<evidence type="ECO:0000259" key="2">
    <source>
        <dbReference type="Pfam" id="PF03061"/>
    </source>
</evidence>
<evidence type="ECO:0000313" key="3">
    <source>
        <dbReference type="EMBL" id="RSZ57896.1"/>
    </source>
</evidence>
<proteinExistence type="predicted"/>
<accession>A0A430HK35</accession>
<feature type="domain" description="Thioesterase" evidence="2">
    <location>
        <begin position="85"/>
        <end position="161"/>
    </location>
</feature>
<evidence type="ECO:0000256" key="1">
    <source>
        <dbReference type="ARBA" id="ARBA00022801"/>
    </source>
</evidence>
<gene>
    <name evidence="3" type="ORF">EJB06_16350</name>
</gene>
<keyword evidence="4" id="KW-1185">Reference proteome</keyword>
<dbReference type="Proteomes" id="UP000278085">
    <property type="component" value="Unassembled WGS sequence"/>
</dbReference>
<comment type="caution">
    <text evidence="3">The sequence shown here is derived from an EMBL/GenBank/DDBJ whole genome shotgun (WGS) entry which is preliminary data.</text>
</comment>
<dbReference type="RefSeq" id="WP_126075101.1">
    <property type="nucleotide sequence ID" value="NZ_CP051166.1"/>
</dbReference>
<keyword evidence="1" id="KW-0378">Hydrolase</keyword>
<dbReference type="AlphaFoldDB" id="A0A430HK35"/>
<dbReference type="CDD" id="cd03443">
    <property type="entry name" value="PaaI_thioesterase"/>
    <property type="match status" value="1"/>
</dbReference>
<dbReference type="InterPro" id="IPR006683">
    <property type="entry name" value="Thioestr_dom"/>
</dbReference>
<dbReference type="Pfam" id="PF03061">
    <property type="entry name" value="4HBT"/>
    <property type="match status" value="1"/>
</dbReference>